<organism evidence="1 2">
    <name type="scientific">Portunus trituberculatus</name>
    <name type="common">Swimming crab</name>
    <name type="synonym">Neptunus trituberculatus</name>
    <dbReference type="NCBI Taxonomy" id="210409"/>
    <lineage>
        <taxon>Eukaryota</taxon>
        <taxon>Metazoa</taxon>
        <taxon>Ecdysozoa</taxon>
        <taxon>Arthropoda</taxon>
        <taxon>Crustacea</taxon>
        <taxon>Multicrustacea</taxon>
        <taxon>Malacostraca</taxon>
        <taxon>Eumalacostraca</taxon>
        <taxon>Eucarida</taxon>
        <taxon>Decapoda</taxon>
        <taxon>Pleocyemata</taxon>
        <taxon>Brachyura</taxon>
        <taxon>Eubrachyura</taxon>
        <taxon>Portunoidea</taxon>
        <taxon>Portunidae</taxon>
        <taxon>Portuninae</taxon>
        <taxon>Portunus</taxon>
    </lineage>
</organism>
<evidence type="ECO:0000313" key="2">
    <source>
        <dbReference type="Proteomes" id="UP000324222"/>
    </source>
</evidence>
<dbReference type="EMBL" id="VSRR010000018">
    <property type="protein sequence ID" value="MPC08132.1"/>
    <property type="molecule type" value="Genomic_DNA"/>
</dbReference>
<comment type="caution">
    <text evidence="1">The sequence shown here is derived from an EMBL/GenBank/DDBJ whole genome shotgun (WGS) entry which is preliminary data.</text>
</comment>
<sequence length="107" mass="11924">MVHKANVRLFLARDGVQDGLTLQLARKYWLGSRRKEVTQPHHCPATILWPPPRPPLLPCFAPFLPPSLCAPPLPSLSCLCVPPSSLRLGQESYRDPASSLFKDEAKK</sequence>
<dbReference type="Proteomes" id="UP000324222">
    <property type="component" value="Unassembled WGS sequence"/>
</dbReference>
<dbReference type="AlphaFoldDB" id="A0A5B7CEU5"/>
<proteinExistence type="predicted"/>
<gene>
    <name evidence="1" type="ORF">E2C01_000708</name>
</gene>
<evidence type="ECO:0000313" key="1">
    <source>
        <dbReference type="EMBL" id="MPC08132.1"/>
    </source>
</evidence>
<reference evidence="1 2" key="1">
    <citation type="submission" date="2019-05" db="EMBL/GenBank/DDBJ databases">
        <title>Another draft genome of Portunus trituberculatus and its Hox gene families provides insights of decapod evolution.</title>
        <authorList>
            <person name="Jeong J.-H."/>
            <person name="Song I."/>
            <person name="Kim S."/>
            <person name="Choi T."/>
            <person name="Kim D."/>
            <person name="Ryu S."/>
            <person name="Kim W."/>
        </authorList>
    </citation>
    <scope>NUCLEOTIDE SEQUENCE [LARGE SCALE GENOMIC DNA]</scope>
    <source>
        <tissue evidence="1">Muscle</tissue>
    </source>
</reference>
<name>A0A5B7CEU5_PORTR</name>
<protein>
    <submittedName>
        <fullName evidence="1">Uncharacterized protein</fullName>
    </submittedName>
</protein>
<keyword evidence="2" id="KW-1185">Reference proteome</keyword>
<accession>A0A5B7CEU5</accession>